<comment type="caution">
    <text evidence="1">The sequence shown here is derived from an EMBL/GenBank/DDBJ whole genome shotgun (WGS) entry which is preliminary data.</text>
</comment>
<evidence type="ECO:0000313" key="1">
    <source>
        <dbReference type="EMBL" id="MBB1061092.1"/>
    </source>
</evidence>
<sequence length="108" mass="11204">MHTVMATADGRAIAHAARANVELVPARIAAIASSLLALGESFSRETLHSPAGYTSIASEQGSIVIVRVPSSKGAYTLCLSADRSETFAMALRFALDAASELASVLDRA</sequence>
<gene>
    <name evidence="1" type="ORF">H4F98_10980</name>
</gene>
<dbReference type="Gene3D" id="3.30.450.30">
    <property type="entry name" value="Dynein light chain 2a, cytoplasmic"/>
    <property type="match status" value="1"/>
</dbReference>
<dbReference type="AlphaFoldDB" id="A0A7W3TMJ0"/>
<dbReference type="Proteomes" id="UP000523196">
    <property type="component" value="Unassembled WGS sequence"/>
</dbReference>
<protein>
    <recommendedName>
        <fullName evidence="3">Roadblock/LAMTOR2 domain-containing protein</fullName>
    </recommendedName>
</protein>
<evidence type="ECO:0000313" key="2">
    <source>
        <dbReference type="Proteomes" id="UP000523196"/>
    </source>
</evidence>
<accession>A0A7W3TMJ0</accession>
<dbReference type="EMBL" id="JACHTF010000011">
    <property type="protein sequence ID" value="MBB1061092.1"/>
    <property type="molecule type" value="Genomic_DNA"/>
</dbReference>
<reference evidence="1 2" key="1">
    <citation type="submission" date="2020-08" db="EMBL/GenBank/DDBJ databases">
        <authorList>
            <person name="Xu S."/>
            <person name="Li A."/>
        </authorList>
    </citation>
    <scope>NUCLEOTIDE SEQUENCE [LARGE SCALE GENOMIC DNA]</scope>
    <source>
        <strain evidence="1 2">119BY6-57</strain>
    </source>
</reference>
<evidence type="ECO:0008006" key="3">
    <source>
        <dbReference type="Google" id="ProtNLM"/>
    </source>
</evidence>
<dbReference type="SUPFAM" id="SSF103196">
    <property type="entry name" value="Roadblock/LC7 domain"/>
    <property type="match status" value="1"/>
</dbReference>
<name>A0A7W3TMJ0_9GAMM</name>
<keyword evidence="2" id="KW-1185">Reference proteome</keyword>
<organism evidence="1 2">
    <name type="scientific">Marilutibacter spongiae</name>
    <dbReference type="NCBI Taxonomy" id="2025720"/>
    <lineage>
        <taxon>Bacteria</taxon>
        <taxon>Pseudomonadati</taxon>
        <taxon>Pseudomonadota</taxon>
        <taxon>Gammaproteobacteria</taxon>
        <taxon>Lysobacterales</taxon>
        <taxon>Lysobacteraceae</taxon>
        <taxon>Marilutibacter</taxon>
    </lineage>
</organism>
<proteinExistence type="predicted"/>